<gene>
    <name evidence="2" type="ORF">BJ085DRAFT_17566</name>
</gene>
<evidence type="ECO:0000313" key="2">
    <source>
        <dbReference type="EMBL" id="RKP34690.1"/>
    </source>
</evidence>
<evidence type="ECO:0000313" key="3">
    <source>
        <dbReference type="Proteomes" id="UP000268162"/>
    </source>
</evidence>
<name>A0A4P9ZQK3_9FUNG</name>
<accession>A0A4P9ZQK3</accession>
<dbReference type="SUPFAM" id="SSF69047">
    <property type="entry name" value="Hypothetical protein YjbJ"/>
    <property type="match status" value="1"/>
</dbReference>
<organism evidence="2 3">
    <name type="scientific">Dimargaris cristalligena</name>
    <dbReference type="NCBI Taxonomy" id="215637"/>
    <lineage>
        <taxon>Eukaryota</taxon>
        <taxon>Fungi</taxon>
        <taxon>Fungi incertae sedis</taxon>
        <taxon>Zoopagomycota</taxon>
        <taxon>Kickxellomycotina</taxon>
        <taxon>Dimargaritomycetes</taxon>
        <taxon>Dimargaritales</taxon>
        <taxon>Dimargaritaceae</taxon>
        <taxon>Dimargaris</taxon>
    </lineage>
</organism>
<evidence type="ECO:0008006" key="4">
    <source>
        <dbReference type="Google" id="ProtNLM"/>
    </source>
</evidence>
<dbReference type="Gene3D" id="1.10.1470.10">
    <property type="entry name" value="YjbJ"/>
    <property type="match status" value="1"/>
</dbReference>
<feature type="compositionally biased region" description="Low complexity" evidence="1">
    <location>
        <begin position="69"/>
        <end position="82"/>
    </location>
</feature>
<sequence length="108" mass="10905">MGGGGVPGVSAAPARNPSKISGHAKGIKGNVSHTLGRVTGSTTLQLKGHQDKMAGRAEVQAAKAHKFSQAAGQHQNAAAAQAYGGPMSNPAAGVKQNLAHMKMNHNAY</sequence>
<dbReference type="AlphaFoldDB" id="A0A4P9ZQK3"/>
<evidence type="ECO:0000256" key="1">
    <source>
        <dbReference type="SAM" id="MobiDB-lite"/>
    </source>
</evidence>
<keyword evidence="3" id="KW-1185">Reference proteome</keyword>
<proteinExistence type="predicted"/>
<dbReference type="Proteomes" id="UP000268162">
    <property type="component" value="Unassembled WGS sequence"/>
</dbReference>
<reference evidence="3" key="1">
    <citation type="journal article" date="2018" name="Nat. Microbiol.">
        <title>Leveraging single-cell genomics to expand the fungal tree of life.</title>
        <authorList>
            <person name="Ahrendt S.R."/>
            <person name="Quandt C.A."/>
            <person name="Ciobanu D."/>
            <person name="Clum A."/>
            <person name="Salamov A."/>
            <person name="Andreopoulos B."/>
            <person name="Cheng J.F."/>
            <person name="Woyke T."/>
            <person name="Pelin A."/>
            <person name="Henrissat B."/>
            <person name="Reynolds N.K."/>
            <person name="Benny G.L."/>
            <person name="Smith M.E."/>
            <person name="James T.Y."/>
            <person name="Grigoriev I.V."/>
        </authorList>
    </citation>
    <scope>NUCLEOTIDE SEQUENCE [LARGE SCALE GENOMIC DNA]</scope>
    <source>
        <strain evidence="3">RSA 468</strain>
    </source>
</reference>
<dbReference type="EMBL" id="ML003108">
    <property type="protein sequence ID" value="RKP34690.1"/>
    <property type="molecule type" value="Genomic_DNA"/>
</dbReference>
<dbReference type="InterPro" id="IPR036629">
    <property type="entry name" value="YjbJ_sf"/>
</dbReference>
<protein>
    <recommendedName>
        <fullName evidence="4">CsbD-like domain-containing protein</fullName>
    </recommendedName>
</protein>
<feature type="region of interest" description="Disordered" evidence="1">
    <location>
        <begin position="1"/>
        <end position="84"/>
    </location>
</feature>